<dbReference type="AlphaFoldDB" id="C9QFM5"/>
<accession>C9QFM5</accession>
<name>C9QFM5_VIBOR</name>
<proteinExistence type="predicted"/>
<dbReference type="STRING" id="675816.VIA_001219"/>
<sequence length="438" mass="49940">MSLNIHQRCKERLIEVIAEHLGNVLVKNKIFIERASCIGLLAAESILPHSGDIKETLKDSIGEIPIFDFVYESLSRELAENIVYDSTLPLVKLTDIEGYQDVVEIATRLVHEFDSLPWQYTFSIEMNSDMAKLLHENIGEYEVSENMTIRKSDADFSSTYPPMSGIEERDKSISNRGLGLLSLFTEHSWNDSGAFLQIKNNGFVGQYGSAETHTQVIEKLKSFCGLGIALRLFKINPTYRSTPTKAKFYIHKAVHDNWIILDKHELDYDISDTFHDLVIHDLDGVLDTQEKKTSRVNRRLREIGTVFSCGNLSKTHKLLLACQWLFESYSGKNELLSFVQTTIVIEILLGDKASSEQVGLGALLRNRCAYLIGVSQTQRNEILDDFQKIYDVRSKIVHGGKSRLNYIERGLLAKLQWMCRRVIQEEVKLLSEDEKKDT</sequence>
<evidence type="ECO:0000313" key="4">
    <source>
        <dbReference type="Proteomes" id="UP000003515"/>
    </source>
</evidence>
<organism evidence="2 3">
    <name type="scientific">Vibrio orientalis CIP 102891 = ATCC 33934</name>
    <dbReference type="NCBI Taxonomy" id="675816"/>
    <lineage>
        <taxon>Bacteria</taxon>
        <taxon>Pseudomonadati</taxon>
        <taxon>Pseudomonadota</taxon>
        <taxon>Gammaproteobacteria</taxon>
        <taxon>Vibrionales</taxon>
        <taxon>Vibrionaceae</taxon>
        <taxon>Vibrio</taxon>
        <taxon>Vibrio oreintalis group</taxon>
    </lineage>
</organism>
<gene>
    <name evidence="1" type="ORF">VIA_001219</name>
    <name evidence="2" type="ORF">VIOR3934_08376</name>
</gene>
<dbReference type="Proteomes" id="UP000003515">
    <property type="component" value="Unassembled WGS sequence"/>
</dbReference>
<reference evidence="1 4" key="1">
    <citation type="submission" date="2009-10" db="EMBL/GenBank/DDBJ databases">
        <authorList>
            <consortium name="Los Alamos National Laboratory (LANL)"/>
            <consortium name="National Microbial Pathogen Data Resource (NMPDR)"/>
            <person name="Munk A.C."/>
            <person name="Chertkov O."/>
            <person name="Tapia R."/>
            <person name="Green L."/>
            <person name="Rogers Y."/>
            <person name="Detter J.C."/>
            <person name="Bruce D."/>
            <person name="Brettin T.S."/>
            <person name="Colwell R.R."/>
            <person name="Huq A."/>
            <person name="Grim C.J."/>
            <person name="Hasan N.A."/>
            <person name="Bartels D."/>
            <person name="Vonstein V."/>
        </authorList>
    </citation>
    <scope>NUCLEOTIDE SEQUENCE [LARGE SCALE GENOMIC DNA]</scope>
    <source>
        <strain evidence="1 4">CIP 102891</strain>
    </source>
</reference>
<evidence type="ECO:0000313" key="1">
    <source>
        <dbReference type="EMBL" id="EEX94061.1"/>
    </source>
</evidence>
<reference evidence="2 3" key="3">
    <citation type="journal article" date="2012" name="Int. J. Syst. Evol. Microbiol.">
        <title>Vibrio caribbeanicus sp. nov., isolated from the marine sponge Scleritoderma cyanea.</title>
        <authorList>
            <person name="Hoffmann M."/>
            <person name="Monday S.R."/>
            <person name="Allard M.W."/>
            <person name="Strain E.A."/>
            <person name="Whittaker P."/>
            <person name="Naum M."/>
            <person name="McCarthy P.J."/>
            <person name="Lopez J.V."/>
            <person name="Fischer M."/>
            <person name="Brown E.W."/>
        </authorList>
    </citation>
    <scope>NUCLEOTIDE SEQUENCE [LARGE SCALE GENOMIC DNA]</scope>
    <source>
        <strain evidence="2">CIP 102891</strain>
        <strain evidence="3">CIP 102891 / ATCC 33934</strain>
    </source>
</reference>
<dbReference type="RefSeq" id="WP_004411783.1">
    <property type="nucleotide sequence ID" value="NZ_ACZV01000004.1"/>
</dbReference>
<dbReference type="PATRIC" id="fig|675816.5.peg.745"/>
<evidence type="ECO:0000313" key="2">
    <source>
        <dbReference type="EMBL" id="EGU52796.1"/>
    </source>
</evidence>
<dbReference type="Proteomes" id="UP000002817">
    <property type="component" value="Unassembled WGS sequence"/>
</dbReference>
<reference evidence="2" key="2">
    <citation type="submission" date="2011-08" db="EMBL/GenBank/DDBJ databases">
        <authorList>
            <person name="Hoffman M."/>
            <person name="Strain E.A."/>
            <person name="Brown E."/>
            <person name="Allard M.W."/>
        </authorList>
    </citation>
    <scope>NUCLEOTIDE SEQUENCE</scope>
    <source>
        <strain evidence="2">CIP 102891</strain>
    </source>
</reference>
<dbReference type="OrthoDB" id="8445027at2"/>
<protein>
    <submittedName>
        <fullName evidence="2">Uncharacterized protein</fullName>
    </submittedName>
</protein>
<dbReference type="EMBL" id="AFWH01000011">
    <property type="protein sequence ID" value="EGU52796.1"/>
    <property type="molecule type" value="Genomic_DNA"/>
</dbReference>
<keyword evidence="4" id="KW-1185">Reference proteome</keyword>
<dbReference type="EMBL" id="ACZV01000004">
    <property type="protein sequence ID" value="EEX94061.1"/>
    <property type="molecule type" value="Genomic_DNA"/>
</dbReference>
<comment type="caution">
    <text evidence="2">The sequence shown here is derived from an EMBL/GenBank/DDBJ whole genome shotgun (WGS) entry which is preliminary data.</text>
</comment>
<evidence type="ECO:0000313" key="3">
    <source>
        <dbReference type="Proteomes" id="UP000002817"/>
    </source>
</evidence>